<gene>
    <name evidence="1" type="ORF">MLD38_025605</name>
</gene>
<dbReference type="EMBL" id="CM042886">
    <property type="protein sequence ID" value="KAI4340802.1"/>
    <property type="molecule type" value="Genomic_DNA"/>
</dbReference>
<comment type="caution">
    <text evidence="1">The sequence shown here is derived from an EMBL/GenBank/DDBJ whole genome shotgun (WGS) entry which is preliminary data.</text>
</comment>
<organism evidence="1 2">
    <name type="scientific">Melastoma candidum</name>
    <dbReference type="NCBI Taxonomy" id="119954"/>
    <lineage>
        <taxon>Eukaryota</taxon>
        <taxon>Viridiplantae</taxon>
        <taxon>Streptophyta</taxon>
        <taxon>Embryophyta</taxon>
        <taxon>Tracheophyta</taxon>
        <taxon>Spermatophyta</taxon>
        <taxon>Magnoliopsida</taxon>
        <taxon>eudicotyledons</taxon>
        <taxon>Gunneridae</taxon>
        <taxon>Pentapetalae</taxon>
        <taxon>rosids</taxon>
        <taxon>malvids</taxon>
        <taxon>Myrtales</taxon>
        <taxon>Melastomataceae</taxon>
        <taxon>Melastomatoideae</taxon>
        <taxon>Melastomateae</taxon>
        <taxon>Melastoma</taxon>
    </lineage>
</organism>
<evidence type="ECO:0000313" key="2">
    <source>
        <dbReference type="Proteomes" id="UP001057402"/>
    </source>
</evidence>
<protein>
    <submittedName>
        <fullName evidence="1">Uncharacterized protein</fullName>
    </submittedName>
</protein>
<reference evidence="2" key="1">
    <citation type="journal article" date="2023" name="Front. Plant Sci.">
        <title>Chromosomal-level genome assembly of Melastoma candidum provides insights into trichome evolution.</title>
        <authorList>
            <person name="Zhong Y."/>
            <person name="Wu W."/>
            <person name="Sun C."/>
            <person name="Zou P."/>
            <person name="Liu Y."/>
            <person name="Dai S."/>
            <person name="Zhou R."/>
        </authorList>
    </citation>
    <scope>NUCLEOTIDE SEQUENCE [LARGE SCALE GENOMIC DNA]</scope>
</reference>
<dbReference type="Proteomes" id="UP001057402">
    <property type="component" value="Chromosome 7"/>
</dbReference>
<sequence length="175" mass="18842">MKSGNTVLYAAYETPQPYWSMGSDGRMVKNQAGGSVTKSVLVANSWRFYDQSGSLLWQFIFSTNPDPNLTWIALLGNDGGISFTLLHSDGTKSVAETKIPANSCSTPLPYNPYSICYNNNRRALGDSTRNCYLLNDVGAFQVGDNTSGFSSFIKMSKGATGGSSNGTDAGECSRR</sequence>
<proteinExistence type="predicted"/>
<keyword evidence="2" id="KW-1185">Reference proteome</keyword>
<accession>A0ACB9NYS4</accession>
<name>A0ACB9NYS4_9MYRT</name>
<evidence type="ECO:0000313" key="1">
    <source>
        <dbReference type="EMBL" id="KAI4340802.1"/>
    </source>
</evidence>